<dbReference type="PANTHER" id="PTHR34113">
    <property type="entry name" value="INACTIVE PURPLE ACID PHOSPHATASE-LIKE PROTEIN"/>
    <property type="match status" value="1"/>
</dbReference>
<protein>
    <submittedName>
        <fullName evidence="8">Uncharacterized protein LOC111009875</fullName>
    </submittedName>
</protein>
<dbReference type="AlphaFoldDB" id="A0A6J1CE56"/>
<dbReference type="Proteomes" id="UP000504603">
    <property type="component" value="Unplaced"/>
</dbReference>
<evidence type="ECO:0000256" key="6">
    <source>
        <dbReference type="SAM" id="MobiDB-lite"/>
    </source>
</evidence>
<evidence type="ECO:0000256" key="1">
    <source>
        <dbReference type="ARBA" id="ARBA00004470"/>
    </source>
</evidence>
<keyword evidence="4" id="KW-0809">Transit peptide</keyword>
<dbReference type="GeneID" id="111009875"/>
<keyword evidence="3" id="KW-0934">Plastid</keyword>
<evidence type="ECO:0000256" key="4">
    <source>
        <dbReference type="ARBA" id="ARBA00022946"/>
    </source>
</evidence>
<organism evidence="7 8">
    <name type="scientific">Momordica charantia</name>
    <name type="common">Bitter gourd</name>
    <name type="synonym">Balsam pear</name>
    <dbReference type="NCBI Taxonomy" id="3673"/>
    <lineage>
        <taxon>Eukaryota</taxon>
        <taxon>Viridiplantae</taxon>
        <taxon>Streptophyta</taxon>
        <taxon>Embryophyta</taxon>
        <taxon>Tracheophyta</taxon>
        <taxon>Spermatophyta</taxon>
        <taxon>Magnoliopsida</taxon>
        <taxon>eudicotyledons</taxon>
        <taxon>Gunneridae</taxon>
        <taxon>Pentapetalae</taxon>
        <taxon>rosids</taxon>
        <taxon>fabids</taxon>
        <taxon>Cucurbitales</taxon>
        <taxon>Cucurbitaceae</taxon>
        <taxon>Momordiceae</taxon>
        <taxon>Momordica</taxon>
    </lineage>
</organism>
<gene>
    <name evidence="8" type="primary">LOC111009875</name>
</gene>
<name>A0A6J1CE56_MOMCH</name>
<proteinExistence type="inferred from homology"/>
<evidence type="ECO:0000256" key="5">
    <source>
        <dbReference type="ARBA" id="ARBA00038237"/>
    </source>
</evidence>
<dbReference type="GO" id="GO:0005982">
    <property type="term" value="P:starch metabolic process"/>
    <property type="evidence" value="ECO:0007669"/>
    <property type="project" value="TreeGrafter"/>
</dbReference>
<dbReference type="RefSeq" id="XP_022138798.1">
    <property type="nucleotide sequence ID" value="XM_022283106.1"/>
</dbReference>
<feature type="region of interest" description="Disordered" evidence="6">
    <location>
        <begin position="175"/>
        <end position="225"/>
    </location>
</feature>
<dbReference type="GO" id="GO:2001070">
    <property type="term" value="F:starch binding"/>
    <property type="evidence" value="ECO:0007669"/>
    <property type="project" value="TreeGrafter"/>
</dbReference>
<dbReference type="GO" id="GO:0043036">
    <property type="term" value="C:starch grain"/>
    <property type="evidence" value="ECO:0007669"/>
    <property type="project" value="TreeGrafter"/>
</dbReference>
<dbReference type="InterPro" id="IPR052495">
    <property type="entry name" value="Alpha-glucan_binding_chloro"/>
</dbReference>
<dbReference type="OrthoDB" id="343842at2759"/>
<sequence>MAFPLGALPRAAAACNFPQLGDKNFLVLPLEREVEIRRARGARRLRIRVSDGGESYLGMWKNAVERQRKAVEFQRVVENTAGNGNGARDGGDGISDQLEKKSEEFSKILQVPREERDRVQRMQVIHRAAAAIAAARSLVGEAGSAAVVESSSRDLNISVNLDGGNNGGLLQDREEELSEFQSENTLLPESETSRTGTPGPDFWSWTPPPDNDRNANTSSELRPAEKSQAFPMLSNLVEEKEPSVGFLSIPFQSELSKPLLPPLQSLMDVEKLKTSESSSETHSLEEDENVEIQFSVHAAEASHALNSVDKESTKGINPDGSRWWKETGVEQRPDGVICKWTLTRGVSADQVTEWQNKYWEAADEFGYKELGSEKSGRDAFGNVWREYWRESMRQEEGLVHLEKTADKWGKNGSGSEWQEKWWEYYNTSGQAEKNAHKWCRIDPNTYVNAGHAHIWHERWGEKYDGQGGSIKYTDKWAERCEGDGWSKWGDKWDENFDQNGLGIKQGETWWEGKHGERWNRTWGEGHNGSGWVHKYGKSSSGEHWDTHEQQETWYERFPHFGFYHCFNNSVQLREVQKPSETS</sequence>
<comment type="subcellular location">
    <subcellularLocation>
        <location evidence="1">Plastid</location>
        <location evidence="1">Chloroplast stroma</location>
    </subcellularLocation>
</comment>
<evidence type="ECO:0000256" key="3">
    <source>
        <dbReference type="ARBA" id="ARBA00022640"/>
    </source>
</evidence>
<dbReference type="PANTHER" id="PTHR34113:SF2">
    <property type="entry name" value="PROTEIN LIKE EARLY STARVATION, CHLOROPLASTIC"/>
    <property type="match status" value="1"/>
</dbReference>
<keyword evidence="2" id="KW-0150">Chloroplast</keyword>
<accession>A0A6J1CE56</accession>
<dbReference type="GO" id="GO:2000904">
    <property type="term" value="P:regulation of starch metabolic process"/>
    <property type="evidence" value="ECO:0007669"/>
    <property type="project" value="TreeGrafter"/>
</dbReference>
<evidence type="ECO:0000313" key="7">
    <source>
        <dbReference type="Proteomes" id="UP000504603"/>
    </source>
</evidence>
<dbReference type="KEGG" id="mcha:111009875"/>
<keyword evidence="7" id="KW-1185">Reference proteome</keyword>
<evidence type="ECO:0000256" key="2">
    <source>
        <dbReference type="ARBA" id="ARBA00022528"/>
    </source>
</evidence>
<dbReference type="GO" id="GO:0009570">
    <property type="term" value="C:chloroplast stroma"/>
    <property type="evidence" value="ECO:0007669"/>
    <property type="project" value="UniProtKB-SubCell"/>
</dbReference>
<evidence type="ECO:0000313" key="8">
    <source>
        <dbReference type="RefSeq" id="XP_022138798.1"/>
    </source>
</evidence>
<comment type="similarity">
    <text evidence="5">Belongs to the ESV1 family.</text>
</comment>
<reference evidence="8" key="1">
    <citation type="submission" date="2025-08" db="UniProtKB">
        <authorList>
            <consortium name="RefSeq"/>
        </authorList>
    </citation>
    <scope>IDENTIFICATION</scope>
    <source>
        <strain evidence="8">OHB3-1</strain>
    </source>
</reference>